<dbReference type="EMBL" id="JBDLNU010000004">
    <property type="protein sequence ID" value="MFM1730214.1"/>
    <property type="molecule type" value="Genomic_DNA"/>
</dbReference>
<dbReference type="SMART" id="SM00421">
    <property type="entry name" value="HTH_LUXR"/>
    <property type="match status" value="1"/>
</dbReference>
<dbReference type="Proteomes" id="UP001629744">
    <property type="component" value="Unassembled WGS sequence"/>
</dbReference>
<accession>A0ABW9FYL1</accession>
<name>A0ABW9FYL1_9NOCA</name>
<organism evidence="4 5">
    <name type="scientific">Prescottella soli</name>
    <dbReference type="NCBI Taxonomy" id="1543852"/>
    <lineage>
        <taxon>Bacteria</taxon>
        <taxon>Bacillati</taxon>
        <taxon>Actinomycetota</taxon>
        <taxon>Actinomycetes</taxon>
        <taxon>Mycobacteriales</taxon>
        <taxon>Nocardiaceae</taxon>
        <taxon>Prescottella</taxon>
    </lineage>
</organism>
<dbReference type="Gene3D" id="3.40.50.2300">
    <property type="match status" value="1"/>
</dbReference>
<dbReference type="InterPro" id="IPR000792">
    <property type="entry name" value="Tscrpt_reg_LuxR_C"/>
</dbReference>
<dbReference type="Pfam" id="PF00072">
    <property type="entry name" value="Response_reg"/>
    <property type="match status" value="1"/>
</dbReference>
<dbReference type="SUPFAM" id="SSF46894">
    <property type="entry name" value="C-terminal effector domain of the bipartite response regulators"/>
    <property type="match status" value="1"/>
</dbReference>
<dbReference type="CDD" id="cd06170">
    <property type="entry name" value="LuxR_C_like"/>
    <property type="match status" value="1"/>
</dbReference>
<dbReference type="InterPro" id="IPR016032">
    <property type="entry name" value="Sig_transdc_resp-reg_C-effctor"/>
</dbReference>
<evidence type="ECO:0000259" key="3">
    <source>
        <dbReference type="PROSITE" id="PS50110"/>
    </source>
</evidence>
<dbReference type="Pfam" id="PF00196">
    <property type="entry name" value="GerE"/>
    <property type="match status" value="1"/>
</dbReference>
<feature type="modified residue" description="4-aspartylphosphate" evidence="2">
    <location>
        <position position="58"/>
    </location>
</feature>
<dbReference type="InterPro" id="IPR036388">
    <property type="entry name" value="WH-like_DNA-bd_sf"/>
</dbReference>
<dbReference type="Gene3D" id="1.10.10.10">
    <property type="entry name" value="Winged helix-like DNA-binding domain superfamily/Winged helix DNA-binding domain"/>
    <property type="match status" value="1"/>
</dbReference>
<dbReference type="InterPro" id="IPR001789">
    <property type="entry name" value="Sig_transdc_resp-reg_receiver"/>
</dbReference>
<feature type="domain" description="Response regulatory" evidence="3">
    <location>
        <begin position="9"/>
        <end position="123"/>
    </location>
</feature>
<reference evidence="4 5" key="1">
    <citation type="submission" date="2023-11" db="EMBL/GenBank/DDBJ databases">
        <authorList>
            <person name="Val-Calvo J."/>
            <person name="Scortti M."/>
            <person name="Vazquez-Boland J."/>
        </authorList>
    </citation>
    <scope>NUCLEOTIDE SEQUENCE [LARGE SCALE GENOMIC DNA]</scope>
    <source>
        <strain evidence="4 5">DSM 46662</strain>
    </source>
</reference>
<evidence type="ECO:0000256" key="2">
    <source>
        <dbReference type="PROSITE-ProRule" id="PRU00169"/>
    </source>
</evidence>
<keyword evidence="1" id="KW-0238">DNA-binding</keyword>
<sequence>MSESAWVRRALVVEDQPLMRSLVAEALRHAGFEVHDRPSAAPALADFDEIDPDVLVTDIDLGTRPNGMELATIVHAQAPHCAVVFLTNYPRAGIAPGEGVPAGSVFLDKVALESVEDLVAAVESALAEKPVPPGPARDDSPDAVLERLTRTQLDVLRCIALGWSNAEIARRRGSSLRSVEKMVTRVFDALGVGHSPELNPRVAAAQLYVRRFGMPAEIG</sequence>
<keyword evidence="5" id="KW-1185">Reference proteome</keyword>
<dbReference type="InterPro" id="IPR011006">
    <property type="entry name" value="CheY-like_superfamily"/>
</dbReference>
<dbReference type="RefSeq" id="WP_348603052.1">
    <property type="nucleotide sequence ID" value="NZ_CP157276.1"/>
</dbReference>
<evidence type="ECO:0000313" key="4">
    <source>
        <dbReference type="EMBL" id="MFM1730214.1"/>
    </source>
</evidence>
<keyword evidence="2" id="KW-0597">Phosphoprotein</keyword>
<dbReference type="InterPro" id="IPR039420">
    <property type="entry name" value="WalR-like"/>
</dbReference>
<dbReference type="SUPFAM" id="SSF52172">
    <property type="entry name" value="CheY-like"/>
    <property type="match status" value="1"/>
</dbReference>
<evidence type="ECO:0000256" key="1">
    <source>
        <dbReference type="ARBA" id="ARBA00023125"/>
    </source>
</evidence>
<evidence type="ECO:0000313" key="5">
    <source>
        <dbReference type="Proteomes" id="UP001629744"/>
    </source>
</evidence>
<dbReference type="PANTHER" id="PTHR43214:SF42">
    <property type="entry name" value="TRANSCRIPTIONAL REGULATORY PROTEIN DESR"/>
    <property type="match status" value="1"/>
</dbReference>
<proteinExistence type="predicted"/>
<comment type="caution">
    <text evidence="4">The sequence shown here is derived from an EMBL/GenBank/DDBJ whole genome shotgun (WGS) entry which is preliminary data.</text>
</comment>
<gene>
    <name evidence="4" type="ORF">ABEU19_003740</name>
</gene>
<protein>
    <submittedName>
        <fullName evidence="4">Response regulator transcription factor</fullName>
    </submittedName>
</protein>
<dbReference type="PROSITE" id="PS50110">
    <property type="entry name" value="RESPONSE_REGULATORY"/>
    <property type="match status" value="1"/>
</dbReference>
<dbReference type="SMART" id="SM00448">
    <property type="entry name" value="REC"/>
    <property type="match status" value="1"/>
</dbReference>
<dbReference type="PANTHER" id="PTHR43214">
    <property type="entry name" value="TWO-COMPONENT RESPONSE REGULATOR"/>
    <property type="match status" value="1"/>
</dbReference>